<dbReference type="RefSeq" id="WP_253566195.1">
    <property type="nucleotide sequence ID" value="NZ_JAMZEK010000002.1"/>
</dbReference>
<keyword evidence="3" id="KW-1185">Reference proteome</keyword>
<dbReference type="Proteomes" id="UP001204615">
    <property type="component" value="Unassembled WGS sequence"/>
</dbReference>
<protein>
    <submittedName>
        <fullName evidence="2">Uncharacterized protein</fullName>
    </submittedName>
</protein>
<feature type="chain" id="PRO_5047371546" evidence="1">
    <location>
        <begin position="21"/>
        <end position="112"/>
    </location>
</feature>
<reference evidence="2 3" key="1">
    <citation type="submission" date="2022-06" db="EMBL/GenBank/DDBJ databases">
        <title>Dyella sp. Sa strain:Sa Genome sequencing.</title>
        <authorList>
            <person name="Park S."/>
        </authorList>
    </citation>
    <scope>NUCLEOTIDE SEQUENCE [LARGE SCALE GENOMIC DNA]</scope>
    <source>
        <strain evidence="2 3">Sa</strain>
    </source>
</reference>
<keyword evidence="1" id="KW-0732">Signal</keyword>
<organism evidence="2 3">
    <name type="scientific">Dyella lutea</name>
    <dbReference type="NCBI Taxonomy" id="2950441"/>
    <lineage>
        <taxon>Bacteria</taxon>
        <taxon>Pseudomonadati</taxon>
        <taxon>Pseudomonadota</taxon>
        <taxon>Gammaproteobacteria</taxon>
        <taxon>Lysobacterales</taxon>
        <taxon>Rhodanobacteraceae</taxon>
        <taxon>Dyella</taxon>
    </lineage>
</organism>
<comment type="caution">
    <text evidence="2">The sequence shown here is derived from an EMBL/GenBank/DDBJ whole genome shotgun (WGS) entry which is preliminary data.</text>
</comment>
<name>A0ABT1FB99_9GAMM</name>
<feature type="signal peptide" evidence="1">
    <location>
        <begin position="1"/>
        <end position="20"/>
    </location>
</feature>
<gene>
    <name evidence="2" type="ORF">NC595_10135</name>
</gene>
<accession>A0ABT1FB99</accession>
<evidence type="ECO:0000313" key="3">
    <source>
        <dbReference type="Proteomes" id="UP001204615"/>
    </source>
</evidence>
<dbReference type="EMBL" id="JAMZEK010000002">
    <property type="protein sequence ID" value="MCP1374420.1"/>
    <property type="molecule type" value="Genomic_DNA"/>
</dbReference>
<evidence type="ECO:0000313" key="2">
    <source>
        <dbReference type="EMBL" id="MCP1374420.1"/>
    </source>
</evidence>
<evidence type="ECO:0000256" key="1">
    <source>
        <dbReference type="SAM" id="SignalP"/>
    </source>
</evidence>
<sequence>MSKTLIALLVALPFAAPAAATQYLRVVNAAASPIVAVEAAPVGSSEWAQLTLADRPLAQGHQLGVAVHGVYRCRYDVHVIHADGSETLSRGFNLCRHLRSGPPTLTARVDEA</sequence>
<proteinExistence type="predicted"/>